<keyword evidence="4" id="KW-0256">Endoplasmic reticulum</keyword>
<evidence type="ECO:0000256" key="7">
    <source>
        <dbReference type="SAM" id="MobiDB-lite"/>
    </source>
</evidence>
<evidence type="ECO:0000256" key="5">
    <source>
        <dbReference type="ARBA" id="ARBA00023128"/>
    </source>
</evidence>
<accession>A0ABR4AJ38</accession>
<keyword evidence="6" id="KW-0472">Membrane</keyword>
<proteinExistence type="predicted"/>
<sequence>MTWGYDADVMRFLGPVGQGNIQDHAKALNRDISQERFEEHQKSRPIIFIAHSLGGLIVKGALFLSYLEGRREAPASINPRLAAIRMCTQGILFAGTPHQGSDKAKWAATATKLAWFIQKDQSTRLLDALERGSDVLETLQDNFKNILEGFAVYTLIEEIAYPKIGKIVEKDSARIGWHEIEVLIHANHSDMVKFASATDNDYKKVKYCIREIIVDRIQSAGAEFHALPRSPRSSSSWYRPRDALSRDDSRQSSDSTQQGLLTYRQQNSGLLGASSPVQQPLERSVERSTSRGSGSRFAESRGSQLSLADDVAYSMQQGKYYLQQQDRNDPQNLNAANENFMRARDMLLRSNSPDPAALVRALHQIINVRIEMSFNKGLRPEEKWAHVQTARSFGEDAFKYAQQSPNAGDVSLVKLQHAIMGGREAEVAPRLGATPQEVRRRKDEAIKTITASLDELQRSGNLNVDKHRTWAESWRTRLRQS</sequence>
<dbReference type="PANTHER" id="PTHR48182:SF2">
    <property type="entry name" value="PROTEIN SERAC1"/>
    <property type="match status" value="1"/>
</dbReference>
<evidence type="ECO:0000313" key="9">
    <source>
        <dbReference type="Proteomes" id="UP001590950"/>
    </source>
</evidence>
<evidence type="ECO:0000256" key="2">
    <source>
        <dbReference type="ARBA" id="ARBA00004240"/>
    </source>
</evidence>
<keyword evidence="5" id="KW-0496">Mitochondrion</keyword>
<gene>
    <name evidence="8" type="ORF">N7G274_002446</name>
</gene>
<feature type="compositionally biased region" description="Basic and acidic residues" evidence="7">
    <location>
        <begin position="239"/>
        <end position="251"/>
    </location>
</feature>
<evidence type="ECO:0000313" key="8">
    <source>
        <dbReference type="EMBL" id="KAL2044672.1"/>
    </source>
</evidence>
<feature type="compositionally biased region" description="Low complexity" evidence="7">
    <location>
        <begin position="228"/>
        <end position="238"/>
    </location>
</feature>
<dbReference type="InterPro" id="IPR029058">
    <property type="entry name" value="AB_hydrolase_fold"/>
</dbReference>
<feature type="compositionally biased region" description="Polar residues" evidence="7">
    <location>
        <begin position="259"/>
        <end position="269"/>
    </location>
</feature>
<dbReference type="Proteomes" id="UP001590950">
    <property type="component" value="Unassembled WGS sequence"/>
</dbReference>
<dbReference type="InterPro" id="IPR052374">
    <property type="entry name" value="SERAC1"/>
</dbReference>
<keyword evidence="9" id="KW-1185">Reference proteome</keyword>
<dbReference type="SUPFAM" id="SSF53474">
    <property type="entry name" value="alpha/beta-Hydrolases"/>
    <property type="match status" value="1"/>
</dbReference>
<evidence type="ECO:0000256" key="1">
    <source>
        <dbReference type="ARBA" id="ARBA00004173"/>
    </source>
</evidence>
<evidence type="ECO:0000256" key="3">
    <source>
        <dbReference type="ARBA" id="ARBA00004370"/>
    </source>
</evidence>
<evidence type="ECO:0000256" key="6">
    <source>
        <dbReference type="ARBA" id="ARBA00023136"/>
    </source>
</evidence>
<protein>
    <recommendedName>
        <fullName evidence="10">DUF676 domain-containing protein</fullName>
    </recommendedName>
</protein>
<feature type="region of interest" description="Disordered" evidence="7">
    <location>
        <begin position="227"/>
        <end position="303"/>
    </location>
</feature>
<dbReference type="Gene3D" id="3.40.50.1820">
    <property type="entry name" value="alpha/beta hydrolase"/>
    <property type="match status" value="1"/>
</dbReference>
<name>A0ABR4AJ38_9LECA</name>
<comment type="caution">
    <text evidence="8">The sequence shown here is derived from an EMBL/GenBank/DDBJ whole genome shotgun (WGS) entry which is preliminary data.</text>
</comment>
<dbReference type="PANTHER" id="PTHR48182">
    <property type="entry name" value="PROTEIN SERAC1"/>
    <property type="match status" value="1"/>
</dbReference>
<reference evidence="8 9" key="1">
    <citation type="submission" date="2024-09" db="EMBL/GenBank/DDBJ databases">
        <title>Rethinking Asexuality: The Enigmatic Case of Functional Sexual Genes in Lepraria (Stereocaulaceae).</title>
        <authorList>
            <person name="Doellman M."/>
            <person name="Sun Y."/>
            <person name="Barcenas-Pena A."/>
            <person name="Lumbsch H.T."/>
            <person name="Grewe F."/>
        </authorList>
    </citation>
    <scope>NUCLEOTIDE SEQUENCE [LARGE SCALE GENOMIC DNA]</scope>
    <source>
        <strain evidence="8 9">Mercado 3170</strain>
    </source>
</reference>
<comment type="subcellular location">
    <subcellularLocation>
        <location evidence="2">Endoplasmic reticulum</location>
    </subcellularLocation>
    <subcellularLocation>
        <location evidence="3">Membrane</location>
    </subcellularLocation>
    <subcellularLocation>
        <location evidence="1">Mitochondrion</location>
    </subcellularLocation>
</comment>
<organism evidence="8 9">
    <name type="scientific">Stereocaulon virgatum</name>
    <dbReference type="NCBI Taxonomy" id="373712"/>
    <lineage>
        <taxon>Eukaryota</taxon>
        <taxon>Fungi</taxon>
        <taxon>Dikarya</taxon>
        <taxon>Ascomycota</taxon>
        <taxon>Pezizomycotina</taxon>
        <taxon>Lecanoromycetes</taxon>
        <taxon>OSLEUM clade</taxon>
        <taxon>Lecanoromycetidae</taxon>
        <taxon>Lecanorales</taxon>
        <taxon>Lecanorineae</taxon>
        <taxon>Stereocaulaceae</taxon>
        <taxon>Stereocaulon</taxon>
    </lineage>
</organism>
<evidence type="ECO:0008006" key="10">
    <source>
        <dbReference type="Google" id="ProtNLM"/>
    </source>
</evidence>
<dbReference type="EMBL" id="JBEFKJ010000008">
    <property type="protein sequence ID" value="KAL2044672.1"/>
    <property type="molecule type" value="Genomic_DNA"/>
</dbReference>
<evidence type="ECO:0000256" key="4">
    <source>
        <dbReference type="ARBA" id="ARBA00022824"/>
    </source>
</evidence>